<name>A0A0G3GS87_9CORY</name>
<organism evidence="3 4">
    <name type="scientific">Corynebacterium epidermidicanis</name>
    <dbReference type="NCBI Taxonomy" id="1050174"/>
    <lineage>
        <taxon>Bacteria</taxon>
        <taxon>Bacillati</taxon>
        <taxon>Actinomycetota</taxon>
        <taxon>Actinomycetes</taxon>
        <taxon>Mycobacteriales</taxon>
        <taxon>Corynebacteriaceae</taxon>
        <taxon>Corynebacterium</taxon>
    </lineage>
</organism>
<dbReference type="KEGG" id="cei:CEPID_10850"/>
<reference evidence="3 4" key="1">
    <citation type="submission" date="2015-05" db="EMBL/GenBank/DDBJ databases">
        <title>Complete genome sequence of Corynebacterium epidermidicanis DSM 45586, isolated from the skin of a dog suffering from pruritus.</title>
        <authorList>
            <person name="Ruckert C."/>
            <person name="Albersmeier A."/>
            <person name="Winkler A."/>
            <person name="Tauch A."/>
        </authorList>
    </citation>
    <scope>NUCLEOTIDE SEQUENCE [LARGE SCALE GENOMIC DNA]</scope>
    <source>
        <strain evidence="3 4">DSM 45586</strain>
    </source>
</reference>
<sequence length="176" mass="18747">MQKLTKGAFGAALALSLTLSSMGTAQALSSFGSSEASVETITPKPSPKPSKPAPAPEVKLSEQLLEAYKKVLTDAGFIYSQDAETYAQQSLDLALKGELAYEVTDGVGQANMYSQDGKAAMFVIRIPKNQVTTDRINNLSKTLGTISYQTPFGAKAAEDSSYIYLATGIKVYANQF</sequence>
<keyword evidence="2" id="KW-0732">Signal</keyword>
<evidence type="ECO:0000256" key="2">
    <source>
        <dbReference type="SAM" id="SignalP"/>
    </source>
</evidence>
<feature type="signal peptide" evidence="2">
    <location>
        <begin position="1"/>
        <end position="27"/>
    </location>
</feature>
<accession>A0A0G3GS87</accession>
<proteinExistence type="predicted"/>
<dbReference type="AlphaFoldDB" id="A0A0G3GS87"/>
<protein>
    <recommendedName>
        <fullName evidence="5">Secreted protein</fullName>
    </recommendedName>
</protein>
<keyword evidence="4" id="KW-1185">Reference proteome</keyword>
<dbReference type="Proteomes" id="UP000035368">
    <property type="component" value="Chromosome"/>
</dbReference>
<feature type="region of interest" description="Disordered" evidence="1">
    <location>
        <begin position="32"/>
        <end position="55"/>
    </location>
</feature>
<dbReference type="STRING" id="1050174.CEPID_10850"/>
<gene>
    <name evidence="3" type="ORF">CEPID_10850</name>
</gene>
<dbReference type="RefSeq" id="WP_047240913.1">
    <property type="nucleotide sequence ID" value="NZ_CP011541.1"/>
</dbReference>
<dbReference type="PATRIC" id="fig|1050174.4.peg.2186"/>
<feature type="chain" id="PRO_5002554314" description="Secreted protein" evidence="2">
    <location>
        <begin position="28"/>
        <end position="176"/>
    </location>
</feature>
<evidence type="ECO:0000256" key="1">
    <source>
        <dbReference type="SAM" id="MobiDB-lite"/>
    </source>
</evidence>
<evidence type="ECO:0000313" key="3">
    <source>
        <dbReference type="EMBL" id="AKK03999.1"/>
    </source>
</evidence>
<evidence type="ECO:0000313" key="4">
    <source>
        <dbReference type="Proteomes" id="UP000035368"/>
    </source>
</evidence>
<feature type="compositionally biased region" description="Pro residues" evidence="1">
    <location>
        <begin position="44"/>
        <end position="55"/>
    </location>
</feature>
<dbReference type="EMBL" id="CP011541">
    <property type="protein sequence ID" value="AKK03999.1"/>
    <property type="molecule type" value="Genomic_DNA"/>
</dbReference>
<evidence type="ECO:0008006" key="5">
    <source>
        <dbReference type="Google" id="ProtNLM"/>
    </source>
</evidence>